<gene>
    <name evidence="2" type="ORF">PPACK8108_LOCUS24003</name>
</gene>
<organism evidence="2 3">
    <name type="scientific">Phakopsora pachyrhizi</name>
    <name type="common">Asian soybean rust disease fungus</name>
    <dbReference type="NCBI Taxonomy" id="170000"/>
    <lineage>
        <taxon>Eukaryota</taxon>
        <taxon>Fungi</taxon>
        <taxon>Dikarya</taxon>
        <taxon>Basidiomycota</taxon>
        <taxon>Pucciniomycotina</taxon>
        <taxon>Pucciniomycetes</taxon>
        <taxon>Pucciniales</taxon>
        <taxon>Phakopsoraceae</taxon>
        <taxon>Phakopsora</taxon>
    </lineage>
</organism>
<keyword evidence="3" id="KW-1185">Reference proteome</keyword>
<sequence length="148" mass="15102">MQNTMYLVFFTALALIISSSFAVPTHKSHRAHGHRHGKGYGVVGYGGYGGGYGFGYGNGGYGNGFGNGFGYGSGYGSGYGAGYGSGGYGIRAPIGSGFGAGASAAAGSGFFIRKRDIPSLPVDLTVTSKKQEVKSDKIKAKSEKTSDV</sequence>
<comment type="caution">
    <text evidence="2">The sequence shown here is derived from an EMBL/GenBank/DDBJ whole genome shotgun (WGS) entry which is preliminary data.</text>
</comment>
<feature type="chain" id="PRO_5043650758" evidence="1">
    <location>
        <begin position="23"/>
        <end position="148"/>
    </location>
</feature>
<proteinExistence type="predicted"/>
<dbReference type="Proteomes" id="UP001153365">
    <property type="component" value="Unassembled WGS sequence"/>
</dbReference>
<evidence type="ECO:0000256" key="1">
    <source>
        <dbReference type="SAM" id="SignalP"/>
    </source>
</evidence>
<evidence type="ECO:0000313" key="2">
    <source>
        <dbReference type="EMBL" id="CAH7688959.1"/>
    </source>
</evidence>
<dbReference type="AlphaFoldDB" id="A0AAV0BNV4"/>
<name>A0AAV0BNV4_PHAPC</name>
<reference evidence="2" key="1">
    <citation type="submission" date="2022-06" db="EMBL/GenBank/DDBJ databases">
        <authorList>
            <consortium name="SYNGENTA / RWTH Aachen University"/>
        </authorList>
    </citation>
    <scope>NUCLEOTIDE SEQUENCE</scope>
</reference>
<protein>
    <submittedName>
        <fullName evidence="2">Uncharacterized protein</fullName>
    </submittedName>
</protein>
<dbReference type="EMBL" id="CALTRL010006031">
    <property type="protein sequence ID" value="CAH7688959.1"/>
    <property type="molecule type" value="Genomic_DNA"/>
</dbReference>
<feature type="signal peptide" evidence="1">
    <location>
        <begin position="1"/>
        <end position="22"/>
    </location>
</feature>
<evidence type="ECO:0000313" key="3">
    <source>
        <dbReference type="Proteomes" id="UP001153365"/>
    </source>
</evidence>
<keyword evidence="1" id="KW-0732">Signal</keyword>
<accession>A0AAV0BNV4</accession>